<dbReference type="HOGENOM" id="CLU_1388583_0_0_5"/>
<reference evidence="7" key="1">
    <citation type="journal article" date="2011" name="J. Bacteriol.">
        <title>Genome sequences of eight morphologically diverse alphaproteobacteria.</title>
        <authorList>
            <consortium name="US DOE Joint Genome Institute"/>
            <person name="Brown P.J."/>
            <person name="Kysela D.T."/>
            <person name="Buechlein A."/>
            <person name="Hemmerich C."/>
            <person name="Brun Y.V."/>
        </authorList>
    </citation>
    <scope>NUCLEOTIDE SEQUENCE [LARGE SCALE GENOMIC DNA]</scope>
    <source>
        <strain evidence="7">ATCC 51888 / DSM 1869 / NCIB 11706 / TK 0415</strain>
    </source>
</reference>
<name>D8JQK9_HYPDA</name>
<feature type="region of interest" description="Disordered" evidence="4">
    <location>
        <begin position="1"/>
        <end position="32"/>
    </location>
</feature>
<keyword evidence="3" id="KW-0804">Transcription</keyword>
<evidence type="ECO:0000256" key="4">
    <source>
        <dbReference type="SAM" id="MobiDB-lite"/>
    </source>
</evidence>
<keyword evidence="1" id="KW-0805">Transcription regulation</keyword>
<evidence type="ECO:0000259" key="5">
    <source>
        <dbReference type="PROSITE" id="PS01124"/>
    </source>
</evidence>
<sequence length="196" mass="21265">MRLSRSNSNSKSTSLRRGARPNVGDNANSSPATSDRRLAIILSVVRDEVLEGCPSGEAFEQAIAIALLACIASRSDGIQGAPCRELRLSQTQAAVVVKYISANLTDHIRVAELAALLEMSPSHFTRIFSSTTGMPPYRFVLKERINGSKEMLISTRLSASAIASTYGFSSQSHFTKVFRQFTGMTPKQYKAGAKFS</sequence>
<dbReference type="PANTHER" id="PTHR46796:SF6">
    <property type="entry name" value="ARAC SUBFAMILY"/>
    <property type="match status" value="1"/>
</dbReference>
<dbReference type="Pfam" id="PF12833">
    <property type="entry name" value="HTH_18"/>
    <property type="match status" value="1"/>
</dbReference>
<dbReference type="AlphaFoldDB" id="D8JQK9"/>
<dbReference type="GO" id="GO:0043565">
    <property type="term" value="F:sequence-specific DNA binding"/>
    <property type="evidence" value="ECO:0007669"/>
    <property type="project" value="InterPro"/>
</dbReference>
<evidence type="ECO:0000256" key="2">
    <source>
        <dbReference type="ARBA" id="ARBA00023125"/>
    </source>
</evidence>
<keyword evidence="2" id="KW-0238">DNA-binding</keyword>
<dbReference type="InterPro" id="IPR009057">
    <property type="entry name" value="Homeodomain-like_sf"/>
</dbReference>
<dbReference type="PANTHER" id="PTHR46796">
    <property type="entry name" value="HTH-TYPE TRANSCRIPTIONAL ACTIVATOR RHAS-RELATED"/>
    <property type="match status" value="1"/>
</dbReference>
<dbReference type="GO" id="GO:0003700">
    <property type="term" value="F:DNA-binding transcription factor activity"/>
    <property type="evidence" value="ECO:0007669"/>
    <property type="project" value="InterPro"/>
</dbReference>
<evidence type="ECO:0000313" key="7">
    <source>
        <dbReference type="Proteomes" id="UP000002033"/>
    </source>
</evidence>
<evidence type="ECO:0000256" key="1">
    <source>
        <dbReference type="ARBA" id="ARBA00023015"/>
    </source>
</evidence>
<protein>
    <submittedName>
        <fullName evidence="6">Transcriptional regulator, AraC family</fullName>
    </submittedName>
</protein>
<keyword evidence="7" id="KW-1185">Reference proteome</keyword>
<gene>
    <name evidence="6" type="ordered locus">Hden_2164</name>
</gene>
<evidence type="ECO:0000256" key="3">
    <source>
        <dbReference type="ARBA" id="ARBA00023163"/>
    </source>
</evidence>
<feature type="compositionally biased region" description="Low complexity" evidence="4">
    <location>
        <begin position="1"/>
        <end position="16"/>
    </location>
</feature>
<dbReference type="SMART" id="SM00342">
    <property type="entry name" value="HTH_ARAC"/>
    <property type="match status" value="1"/>
</dbReference>
<organism evidence="6 7">
    <name type="scientific">Hyphomicrobium denitrificans (strain ATCC 51888 / DSM 1869 / NCIMB 11706 / TK 0415)</name>
    <dbReference type="NCBI Taxonomy" id="582899"/>
    <lineage>
        <taxon>Bacteria</taxon>
        <taxon>Pseudomonadati</taxon>
        <taxon>Pseudomonadota</taxon>
        <taxon>Alphaproteobacteria</taxon>
        <taxon>Hyphomicrobiales</taxon>
        <taxon>Hyphomicrobiaceae</taxon>
        <taxon>Hyphomicrobium</taxon>
    </lineage>
</organism>
<dbReference type="Proteomes" id="UP000002033">
    <property type="component" value="Chromosome"/>
</dbReference>
<dbReference type="PRINTS" id="PR00032">
    <property type="entry name" value="HTHARAC"/>
</dbReference>
<dbReference type="EMBL" id="CP002083">
    <property type="protein sequence ID" value="ADJ23963.1"/>
    <property type="molecule type" value="Genomic_DNA"/>
</dbReference>
<dbReference type="SUPFAM" id="SSF46689">
    <property type="entry name" value="Homeodomain-like"/>
    <property type="match status" value="2"/>
</dbReference>
<accession>D8JQK9</accession>
<dbReference type="OrthoDB" id="9803764at2"/>
<proteinExistence type="predicted"/>
<dbReference type="InterPro" id="IPR020449">
    <property type="entry name" value="Tscrpt_reg_AraC-type_HTH"/>
</dbReference>
<dbReference type="Gene3D" id="1.10.10.60">
    <property type="entry name" value="Homeodomain-like"/>
    <property type="match status" value="2"/>
</dbReference>
<dbReference type="PROSITE" id="PS01124">
    <property type="entry name" value="HTH_ARAC_FAMILY_2"/>
    <property type="match status" value="1"/>
</dbReference>
<dbReference type="InterPro" id="IPR018060">
    <property type="entry name" value="HTH_AraC"/>
</dbReference>
<feature type="domain" description="HTH araC/xylS-type" evidence="5">
    <location>
        <begin position="94"/>
        <end position="192"/>
    </location>
</feature>
<dbReference type="STRING" id="582899.Hden_2164"/>
<evidence type="ECO:0000313" key="6">
    <source>
        <dbReference type="EMBL" id="ADJ23963.1"/>
    </source>
</evidence>
<dbReference type="eggNOG" id="COG2207">
    <property type="taxonomic scope" value="Bacteria"/>
</dbReference>
<dbReference type="KEGG" id="hdn:Hden_2164"/>
<dbReference type="InterPro" id="IPR050204">
    <property type="entry name" value="AraC_XylS_family_regulators"/>
</dbReference>